<dbReference type="EMBL" id="JAANQT010000336">
    <property type="protein sequence ID" value="KAG1311917.1"/>
    <property type="molecule type" value="Genomic_DNA"/>
</dbReference>
<evidence type="ECO:0000259" key="14">
    <source>
        <dbReference type="PROSITE" id="PS50020"/>
    </source>
</evidence>
<comment type="catalytic activity">
    <reaction evidence="12">
        <text>L-lysyl(36)-[histone H3] + 3 S-adenosyl-L-methionine = N(6),N(6),N(6)-trimethyl-L-lysyl(36)-[histone H3] + 3 S-adenosyl-L-homocysteine + 3 H(+)</text>
        <dbReference type="Rhea" id="RHEA:60324"/>
        <dbReference type="Rhea" id="RHEA-COMP:9785"/>
        <dbReference type="Rhea" id="RHEA-COMP:15536"/>
        <dbReference type="ChEBI" id="CHEBI:15378"/>
        <dbReference type="ChEBI" id="CHEBI:29969"/>
        <dbReference type="ChEBI" id="CHEBI:57856"/>
        <dbReference type="ChEBI" id="CHEBI:59789"/>
        <dbReference type="ChEBI" id="CHEBI:61961"/>
        <dbReference type="EC" id="2.1.1.359"/>
    </reaction>
</comment>
<dbReference type="SUPFAM" id="SSF82199">
    <property type="entry name" value="SET domain"/>
    <property type="match status" value="1"/>
</dbReference>
<dbReference type="EC" id="2.1.1.359" evidence="3"/>
<dbReference type="InterPro" id="IPR006560">
    <property type="entry name" value="AWS_dom"/>
</dbReference>
<keyword evidence="9" id="KW-0804">Transcription</keyword>
<evidence type="ECO:0000256" key="13">
    <source>
        <dbReference type="SAM" id="MobiDB-lite"/>
    </source>
</evidence>
<gene>
    <name evidence="18" type="ORF">G6F64_003447</name>
</gene>
<feature type="region of interest" description="Disordered" evidence="13">
    <location>
        <begin position="311"/>
        <end position="373"/>
    </location>
</feature>
<dbReference type="PROSITE" id="PS50020">
    <property type="entry name" value="WW_DOMAIN_2"/>
    <property type="match status" value="1"/>
</dbReference>
<reference evidence="18" key="1">
    <citation type="journal article" date="2020" name="Microb. Genom.">
        <title>Genetic diversity of clinical and environmental Mucorales isolates obtained from an investigation of mucormycosis cases among solid organ transplant recipients.</title>
        <authorList>
            <person name="Nguyen M.H."/>
            <person name="Kaul D."/>
            <person name="Muto C."/>
            <person name="Cheng S.J."/>
            <person name="Richter R.A."/>
            <person name="Bruno V.M."/>
            <person name="Liu G."/>
            <person name="Beyhan S."/>
            <person name="Sundermann A.J."/>
            <person name="Mounaud S."/>
            <person name="Pasculle A.W."/>
            <person name="Nierman W.C."/>
            <person name="Driscoll E."/>
            <person name="Cumbie R."/>
            <person name="Clancy C.J."/>
            <person name="Dupont C.L."/>
        </authorList>
    </citation>
    <scope>NUCLEOTIDE SEQUENCE</scope>
    <source>
        <strain evidence="18">GL11</strain>
    </source>
</reference>
<feature type="domain" description="AWS" evidence="17">
    <location>
        <begin position="135"/>
        <end position="190"/>
    </location>
</feature>
<feature type="compositionally biased region" description="Basic and acidic residues" evidence="13">
    <location>
        <begin position="959"/>
        <end position="974"/>
    </location>
</feature>
<feature type="region of interest" description="Disordered" evidence="13">
    <location>
        <begin position="938"/>
        <end position="976"/>
    </location>
</feature>
<dbReference type="InterPro" id="IPR001214">
    <property type="entry name" value="SET_dom"/>
</dbReference>
<dbReference type="Gene3D" id="2.20.70.10">
    <property type="match status" value="1"/>
</dbReference>
<accession>A0A9P6XEF7</accession>
<organism evidence="18 19">
    <name type="scientific">Rhizopus oryzae</name>
    <name type="common">Mucormycosis agent</name>
    <name type="synonym">Rhizopus arrhizus var. delemar</name>
    <dbReference type="NCBI Taxonomy" id="64495"/>
    <lineage>
        <taxon>Eukaryota</taxon>
        <taxon>Fungi</taxon>
        <taxon>Fungi incertae sedis</taxon>
        <taxon>Mucoromycota</taxon>
        <taxon>Mucoromycotina</taxon>
        <taxon>Mucoromycetes</taxon>
        <taxon>Mucorales</taxon>
        <taxon>Mucorineae</taxon>
        <taxon>Rhizopodaceae</taxon>
        <taxon>Rhizopus</taxon>
    </lineage>
</organism>
<dbReference type="InterPro" id="IPR003616">
    <property type="entry name" value="Post-SET_dom"/>
</dbReference>
<feature type="domain" description="Post-SET" evidence="16">
    <location>
        <begin position="285"/>
        <end position="301"/>
    </location>
</feature>
<evidence type="ECO:0000256" key="11">
    <source>
        <dbReference type="ARBA" id="ARBA00030091"/>
    </source>
</evidence>
<dbReference type="SMART" id="SM00456">
    <property type="entry name" value="WW"/>
    <property type="match status" value="1"/>
</dbReference>
<dbReference type="GO" id="GO:0005634">
    <property type="term" value="C:nucleus"/>
    <property type="evidence" value="ECO:0007669"/>
    <property type="project" value="UniProtKB-SubCell"/>
</dbReference>
<feature type="compositionally biased region" description="Basic residues" evidence="13">
    <location>
        <begin position="355"/>
        <end position="367"/>
    </location>
</feature>
<dbReference type="PROSITE" id="PS51215">
    <property type="entry name" value="AWS"/>
    <property type="match status" value="1"/>
</dbReference>
<name>A0A9P6XEF7_RHIOR</name>
<feature type="region of interest" description="Disordered" evidence="13">
    <location>
        <begin position="505"/>
        <end position="526"/>
    </location>
</feature>
<dbReference type="SMART" id="SM00570">
    <property type="entry name" value="AWS"/>
    <property type="match status" value="1"/>
</dbReference>
<keyword evidence="6" id="KW-0808">Transferase</keyword>
<evidence type="ECO:0000256" key="6">
    <source>
        <dbReference type="ARBA" id="ARBA00022679"/>
    </source>
</evidence>
<dbReference type="InterPro" id="IPR050777">
    <property type="entry name" value="SET2_Histone-Lys_MeTrsfase"/>
</dbReference>
<keyword evidence="10" id="KW-0539">Nucleus</keyword>
<evidence type="ECO:0000259" key="15">
    <source>
        <dbReference type="PROSITE" id="PS50280"/>
    </source>
</evidence>
<evidence type="ECO:0000256" key="2">
    <source>
        <dbReference type="ARBA" id="ARBA00004286"/>
    </source>
</evidence>
<protein>
    <recommendedName>
        <fullName evidence="3">[histone H3]-lysine(36) N-trimethyltransferase</fullName>
        <ecNumber evidence="3">2.1.1.359</ecNumber>
    </recommendedName>
    <alternativeName>
        <fullName evidence="11">SET domain-containing protein 2</fullName>
    </alternativeName>
</protein>
<evidence type="ECO:0000256" key="5">
    <source>
        <dbReference type="ARBA" id="ARBA00022603"/>
    </source>
</evidence>
<dbReference type="PROSITE" id="PS50868">
    <property type="entry name" value="POST_SET"/>
    <property type="match status" value="1"/>
</dbReference>
<feature type="domain" description="SET" evidence="15">
    <location>
        <begin position="192"/>
        <end position="278"/>
    </location>
</feature>
<feature type="compositionally biased region" description="Acidic residues" evidence="13">
    <location>
        <begin position="324"/>
        <end position="334"/>
    </location>
</feature>
<dbReference type="Pfam" id="PF08236">
    <property type="entry name" value="SRI"/>
    <property type="match status" value="1"/>
</dbReference>
<comment type="caution">
    <text evidence="18">The sequence shown here is derived from an EMBL/GenBank/DDBJ whole genome shotgun (WGS) entry which is preliminary data.</text>
</comment>
<dbReference type="SUPFAM" id="SSF51045">
    <property type="entry name" value="WW domain"/>
    <property type="match status" value="1"/>
</dbReference>
<sequence>MHSADIRLSRTLTFDFDKKDLNYEKETSGFLSSNYSLDSSISASNEASRIDLTSFKELSLSSSTEENGVMHRSSVDSENGDANFNSRFSEHGNEQEPQLEAKIQLPSATADAMETYVNISENIYCGSATGKSIAEESMPCECKYQPDVDDLDAACGDDNYCINRMMFMECTADDCPCGRYCRNRRFQLRQYARVDVIRTEKKGFGLRALTDLPTNAFIMEYIGEIIDATKKGCLARFINHSCNPNCVTQKWVVGKNMRIGIFTTRCIKAGEELTFDYKFERYGAQAQICYCGEQVCKGFIGGSFKNNSKINDESFDNEKVDSNRDEEEDDDDEDERKQSDSNDDEEEAVTLTQKRMLRKMNRRKSHQPLKNPDEMKSFVKRMLDSVGKAHLVTRLLRRLELTDKDTALGKEIFKRFIHLHGLKMLKFWLGEWKNDKEIIIRVFHVLSQLPLANRNGLEDCKMFDIVGKFINDEDEEVGKLAEQLLKNWEQLKSVYRIPKRNVVETPKLSNGHTNKDGTDDTDMSKDSQLSCQYDSSREFFDPDDDYYEYFSMDVNANEIKWRIEYPPRCVIPTAPRAMMDAKNGYLGYARHIRTPKPSSSYLAHVSTGYNSDDVHPFHNSSFHNRIKSSDSSVLMNDTQSIDSASAVSVTTGPLRKLPSNWKFAYAEDGTIYYYHKYTGKTQWNFPEEKSSSIEGVNQSDLEDLVEKTIQDAEKKKVVEYIRSNSPAALLVSHLSTDSSQVATPLASRRGSDEVDGALNEAQLKKGIGKIVTKYLSSKQKGLWKDDKHLFKELARKITHHIVDREIQSSRKIQTMNSYVRTKVEKFIDAHGVDLVNKIVRKRKHPSTAPKEVQVDSPRSIVSEDTNKYSKVIFSPSVSPPNNTVVSLPENGTEWHYEDLHSSPVKKRALVKNDTIYTSNQSMTSTAAEYMAPSIIADDPCPNGRSFEKSSVQDDDDDEFQHNRSREVSPSDKSKVSRCAGEYVRPGYVKILSSGSYRYVSPNSTSSYYRSSSRYYSVRKSSPPAYYHRHSANSSKRGSLSDDDLDRRRRN</sequence>
<evidence type="ECO:0000313" key="18">
    <source>
        <dbReference type="EMBL" id="KAG1311917.1"/>
    </source>
</evidence>
<dbReference type="PROSITE" id="PS50280">
    <property type="entry name" value="SET"/>
    <property type="match status" value="1"/>
</dbReference>
<dbReference type="SUPFAM" id="SSF47676">
    <property type="entry name" value="Conserved domain common to transcription factors TFIIS, elongin A, CRSP70"/>
    <property type="match status" value="1"/>
</dbReference>
<evidence type="ECO:0000256" key="9">
    <source>
        <dbReference type="ARBA" id="ARBA00023163"/>
    </source>
</evidence>
<evidence type="ECO:0000256" key="8">
    <source>
        <dbReference type="ARBA" id="ARBA00023015"/>
    </source>
</evidence>
<dbReference type="Gene3D" id="1.10.1740.100">
    <property type="entry name" value="Set2, Rpb1 interacting domain"/>
    <property type="match status" value="1"/>
</dbReference>
<dbReference type="SMART" id="SM00317">
    <property type="entry name" value="SET"/>
    <property type="match status" value="1"/>
</dbReference>
<evidence type="ECO:0000256" key="7">
    <source>
        <dbReference type="ARBA" id="ARBA00022691"/>
    </source>
</evidence>
<dbReference type="Gene3D" id="2.170.270.10">
    <property type="entry name" value="SET domain"/>
    <property type="match status" value="2"/>
</dbReference>
<keyword evidence="19" id="KW-1185">Reference proteome</keyword>
<dbReference type="OrthoDB" id="422362at2759"/>
<keyword evidence="4" id="KW-0158">Chromosome</keyword>
<dbReference type="Pfam" id="PF17907">
    <property type="entry name" value="AWS"/>
    <property type="match status" value="1"/>
</dbReference>
<keyword evidence="7" id="KW-0949">S-adenosyl-L-methionine</keyword>
<dbReference type="AlphaFoldDB" id="A0A9P6XEF7"/>
<proteinExistence type="predicted"/>
<evidence type="ECO:0000256" key="1">
    <source>
        <dbReference type="ARBA" id="ARBA00004123"/>
    </source>
</evidence>
<evidence type="ECO:0000256" key="12">
    <source>
        <dbReference type="ARBA" id="ARBA00047545"/>
    </source>
</evidence>
<dbReference type="PANTHER" id="PTHR22884">
    <property type="entry name" value="SET DOMAIN PROTEINS"/>
    <property type="match status" value="1"/>
</dbReference>
<dbReference type="InterPro" id="IPR038190">
    <property type="entry name" value="SRI_sf"/>
</dbReference>
<evidence type="ECO:0000256" key="10">
    <source>
        <dbReference type="ARBA" id="ARBA00023242"/>
    </source>
</evidence>
<feature type="compositionally biased region" description="Basic and acidic residues" evidence="13">
    <location>
        <begin position="513"/>
        <end position="525"/>
    </location>
</feature>
<keyword evidence="8" id="KW-0805">Transcription regulation</keyword>
<dbReference type="InterPro" id="IPR001202">
    <property type="entry name" value="WW_dom"/>
</dbReference>
<evidence type="ECO:0000256" key="4">
    <source>
        <dbReference type="ARBA" id="ARBA00022454"/>
    </source>
</evidence>
<keyword evidence="5" id="KW-0489">Methyltransferase</keyword>
<dbReference type="GO" id="GO:0140955">
    <property type="term" value="F:histone H3K36 trimethyltransferase activity"/>
    <property type="evidence" value="ECO:0007669"/>
    <property type="project" value="UniProtKB-EC"/>
</dbReference>
<evidence type="ECO:0000313" key="19">
    <source>
        <dbReference type="Proteomes" id="UP000716291"/>
    </source>
</evidence>
<evidence type="ECO:0000259" key="17">
    <source>
        <dbReference type="PROSITE" id="PS51215"/>
    </source>
</evidence>
<feature type="domain" description="WW" evidence="14">
    <location>
        <begin position="655"/>
        <end position="688"/>
    </location>
</feature>
<dbReference type="InterPro" id="IPR036020">
    <property type="entry name" value="WW_dom_sf"/>
</dbReference>
<feature type="compositionally biased region" description="Basic and acidic residues" evidence="13">
    <location>
        <begin position="311"/>
        <end position="323"/>
    </location>
</feature>
<evidence type="ECO:0000259" key="16">
    <source>
        <dbReference type="PROSITE" id="PS50868"/>
    </source>
</evidence>
<evidence type="ECO:0000256" key="3">
    <source>
        <dbReference type="ARBA" id="ARBA00012178"/>
    </source>
</evidence>
<dbReference type="GO" id="GO:0032259">
    <property type="term" value="P:methylation"/>
    <property type="evidence" value="ECO:0007669"/>
    <property type="project" value="UniProtKB-KW"/>
</dbReference>
<dbReference type="Proteomes" id="UP000716291">
    <property type="component" value="Unassembled WGS sequence"/>
</dbReference>
<dbReference type="InterPro" id="IPR035441">
    <property type="entry name" value="TFIIS/LEDGF_dom_sf"/>
</dbReference>
<dbReference type="GO" id="GO:0006355">
    <property type="term" value="P:regulation of DNA-templated transcription"/>
    <property type="evidence" value="ECO:0007669"/>
    <property type="project" value="InterPro"/>
</dbReference>
<comment type="subcellular location">
    <subcellularLocation>
        <location evidence="2">Chromosome</location>
    </subcellularLocation>
    <subcellularLocation>
        <location evidence="1">Nucleus</location>
    </subcellularLocation>
</comment>
<dbReference type="GO" id="GO:0005694">
    <property type="term" value="C:chromosome"/>
    <property type="evidence" value="ECO:0007669"/>
    <property type="project" value="UniProtKB-SubCell"/>
</dbReference>
<feature type="region of interest" description="Disordered" evidence="13">
    <location>
        <begin position="1018"/>
        <end position="1050"/>
    </location>
</feature>
<dbReference type="CDD" id="cd00201">
    <property type="entry name" value="WW"/>
    <property type="match status" value="1"/>
</dbReference>
<dbReference type="InterPro" id="IPR013257">
    <property type="entry name" value="SRI"/>
</dbReference>
<dbReference type="Pfam" id="PF00397">
    <property type="entry name" value="WW"/>
    <property type="match status" value="1"/>
</dbReference>
<dbReference type="InterPro" id="IPR046341">
    <property type="entry name" value="SET_dom_sf"/>
</dbReference>
<dbReference type="Pfam" id="PF00856">
    <property type="entry name" value="SET"/>
    <property type="match status" value="1"/>
</dbReference>
<dbReference type="PROSITE" id="PS01159">
    <property type="entry name" value="WW_DOMAIN_1"/>
    <property type="match status" value="1"/>
</dbReference>